<dbReference type="Proteomes" id="UP000325161">
    <property type="component" value="Chromosome"/>
</dbReference>
<protein>
    <submittedName>
        <fullName evidence="2">Uncharacterized protein</fullName>
    </submittedName>
</protein>
<evidence type="ECO:0000313" key="3">
    <source>
        <dbReference type="Proteomes" id="UP000325161"/>
    </source>
</evidence>
<feature type="signal peptide" evidence="1">
    <location>
        <begin position="1"/>
        <end position="23"/>
    </location>
</feature>
<dbReference type="OrthoDB" id="8882092at2"/>
<reference evidence="2 3" key="1">
    <citation type="submission" date="2019-08" db="EMBL/GenBank/DDBJ databases">
        <title>Amphibian skin-associated Pigmentiphaga: genome sequence and occurrence across geography and hosts.</title>
        <authorList>
            <person name="Bletz M.C."/>
            <person name="Bunk B."/>
            <person name="Sproeer C."/>
            <person name="Biwer P."/>
            <person name="Reiter S."/>
            <person name="Rabemananjara F.C.E."/>
            <person name="Schulz S."/>
            <person name="Overmann J."/>
            <person name="Vences M."/>
        </authorList>
    </citation>
    <scope>NUCLEOTIDE SEQUENCE [LARGE SCALE GENOMIC DNA]</scope>
    <source>
        <strain evidence="2 3">Mada1488</strain>
    </source>
</reference>
<evidence type="ECO:0000256" key="1">
    <source>
        <dbReference type="SAM" id="SignalP"/>
    </source>
</evidence>
<feature type="chain" id="PRO_5023101759" evidence="1">
    <location>
        <begin position="24"/>
        <end position="385"/>
    </location>
</feature>
<dbReference type="EMBL" id="CP043046">
    <property type="protein sequence ID" value="QEI07089.1"/>
    <property type="molecule type" value="Genomic_DNA"/>
</dbReference>
<organism evidence="2 3">
    <name type="scientific">Pigmentiphaga aceris</name>
    <dbReference type="NCBI Taxonomy" id="1940612"/>
    <lineage>
        <taxon>Bacteria</taxon>
        <taxon>Pseudomonadati</taxon>
        <taxon>Pseudomonadota</taxon>
        <taxon>Betaproteobacteria</taxon>
        <taxon>Burkholderiales</taxon>
        <taxon>Alcaligenaceae</taxon>
        <taxon>Pigmentiphaga</taxon>
    </lineage>
</organism>
<gene>
    <name evidence="2" type="ORF">FXN63_15520</name>
</gene>
<dbReference type="KEGG" id="pacr:FXN63_15520"/>
<dbReference type="RefSeq" id="WP_148816136.1">
    <property type="nucleotide sequence ID" value="NZ_CP043046.1"/>
</dbReference>
<keyword evidence="3" id="KW-1185">Reference proteome</keyword>
<proteinExistence type="predicted"/>
<name>A0A5C0AXD0_9BURK</name>
<sequence>MNMRLGMIAAALLSMAALSPAHAQRQGNTQWAANAPGSSCKVWGPSMLISAGGDQSDYLMRYQGACKDGVANGAGTATWLYRWVDGKVHSTWKGNFVNGIFVGQQPVRSVTGMPGDRFLIPLEGTAPRVLLLSRSEQTGALDMCKIEKVFVEAGTGPNALDLENDDATKAALSQAVDVVRKQCPQAGRLSLEVYAGPIQPDANGRIQNPLVTAAVREDDSALASYNNRNSDAKRRAVQTAARAEQDAVSRTRFMDFSRRHALSTWALSSQLDENPFLFSGQRVGLMLQLERMVSPNQAIVRDLRERAGGSLLLTGITPETFRGSYAVVAATVAPQRAKLENTYRGEITEVQAIEALPCADRYCQEWTGWMRLGEPLAWGKPMRWD</sequence>
<dbReference type="AlphaFoldDB" id="A0A5C0AXD0"/>
<keyword evidence="1" id="KW-0732">Signal</keyword>
<evidence type="ECO:0000313" key="2">
    <source>
        <dbReference type="EMBL" id="QEI07089.1"/>
    </source>
</evidence>
<accession>A0A5C0AXD0</accession>